<gene>
    <name evidence="1" type="ORF">M378DRAFT_164246</name>
</gene>
<dbReference type="Proteomes" id="UP000054549">
    <property type="component" value="Unassembled WGS sequence"/>
</dbReference>
<protein>
    <submittedName>
        <fullName evidence="1">Uncharacterized protein</fullName>
    </submittedName>
</protein>
<dbReference type="HOGENOM" id="CLU_2960253_0_0_1"/>
<name>A0A0C2WPK4_AMAMK</name>
<dbReference type="InParanoid" id="A0A0C2WPK4"/>
<keyword evidence="2" id="KW-1185">Reference proteome</keyword>
<proteinExistence type="predicted"/>
<dbReference type="EMBL" id="KN818257">
    <property type="protein sequence ID" value="KIL63572.1"/>
    <property type="molecule type" value="Genomic_DNA"/>
</dbReference>
<evidence type="ECO:0000313" key="2">
    <source>
        <dbReference type="Proteomes" id="UP000054549"/>
    </source>
</evidence>
<dbReference type="AlphaFoldDB" id="A0A0C2WPK4"/>
<organism evidence="1 2">
    <name type="scientific">Amanita muscaria (strain Koide BX008)</name>
    <dbReference type="NCBI Taxonomy" id="946122"/>
    <lineage>
        <taxon>Eukaryota</taxon>
        <taxon>Fungi</taxon>
        <taxon>Dikarya</taxon>
        <taxon>Basidiomycota</taxon>
        <taxon>Agaricomycotina</taxon>
        <taxon>Agaricomycetes</taxon>
        <taxon>Agaricomycetidae</taxon>
        <taxon>Agaricales</taxon>
        <taxon>Pluteineae</taxon>
        <taxon>Amanitaceae</taxon>
        <taxon>Amanita</taxon>
    </lineage>
</organism>
<reference evidence="1 2" key="1">
    <citation type="submission" date="2014-04" db="EMBL/GenBank/DDBJ databases">
        <title>Evolutionary Origins and Diversification of the Mycorrhizal Mutualists.</title>
        <authorList>
            <consortium name="DOE Joint Genome Institute"/>
            <consortium name="Mycorrhizal Genomics Consortium"/>
            <person name="Kohler A."/>
            <person name="Kuo A."/>
            <person name="Nagy L.G."/>
            <person name="Floudas D."/>
            <person name="Copeland A."/>
            <person name="Barry K.W."/>
            <person name="Cichocki N."/>
            <person name="Veneault-Fourrey C."/>
            <person name="LaButti K."/>
            <person name="Lindquist E.A."/>
            <person name="Lipzen A."/>
            <person name="Lundell T."/>
            <person name="Morin E."/>
            <person name="Murat C."/>
            <person name="Riley R."/>
            <person name="Ohm R."/>
            <person name="Sun H."/>
            <person name="Tunlid A."/>
            <person name="Henrissat B."/>
            <person name="Grigoriev I.V."/>
            <person name="Hibbett D.S."/>
            <person name="Martin F."/>
        </authorList>
    </citation>
    <scope>NUCLEOTIDE SEQUENCE [LARGE SCALE GENOMIC DNA]</scope>
    <source>
        <strain evidence="1 2">Koide BX008</strain>
    </source>
</reference>
<sequence>MILELFQFIVSLIPIDRSDSVQQYSHLESSCCACEEPLLFRRDSRNSSTSSDPLHKTSR</sequence>
<accession>A0A0C2WPK4</accession>
<evidence type="ECO:0000313" key="1">
    <source>
        <dbReference type="EMBL" id="KIL63572.1"/>
    </source>
</evidence>